<evidence type="ECO:0000259" key="2">
    <source>
        <dbReference type="Pfam" id="PF02486"/>
    </source>
</evidence>
<feature type="compositionally biased region" description="Basic and acidic residues" evidence="1">
    <location>
        <begin position="36"/>
        <end position="51"/>
    </location>
</feature>
<protein>
    <submittedName>
        <fullName evidence="3">Replication initiation factor domain-containing protein</fullName>
    </submittedName>
</protein>
<accession>A0ABZ2XL37</accession>
<dbReference type="RefSeq" id="WP_341744672.1">
    <property type="nucleotide sequence ID" value="NZ_CP151407.1"/>
</dbReference>
<keyword evidence="4" id="KW-1185">Reference proteome</keyword>
<dbReference type="InterPro" id="IPR003491">
    <property type="entry name" value="REP-like_C"/>
</dbReference>
<feature type="region of interest" description="Disordered" evidence="1">
    <location>
        <begin position="1"/>
        <end position="69"/>
    </location>
</feature>
<organism evidence="3 4">
    <name type="scientific">Azonexus hydrophilus</name>
    <dbReference type="NCBI Taxonomy" id="418702"/>
    <lineage>
        <taxon>Bacteria</taxon>
        <taxon>Pseudomonadati</taxon>
        <taxon>Pseudomonadota</taxon>
        <taxon>Betaproteobacteria</taxon>
        <taxon>Rhodocyclales</taxon>
        <taxon>Azonexaceae</taxon>
        <taxon>Azonexus</taxon>
    </lineage>
</organism>
<feature type="domain" description="Replication initiation protein-like C-terminal" evidence="2">
    <location>
        <begin position="181"/>
        <end position="350"/>
    </location>
</feature>
<feature type="compositionally biased region" description="Basic and acidic residues" evidence="1">
    <location>
        <begin position="1"/>
        <end position="13"/>
    </location>
</feature>
<keyword evidence="3" id="KW-0648">Protein biosynthesis</keyword>
<proteinExistence type="predicted"/>
<name>A0ABZ2XL37_9RHOO</name>
<dbReference type="EMBL" id="CP151407">
    <property type="protein sequence ID" value="WZJ23333.1"/>
    <property type="molecule type" value="Genomic_DNA"/>
</dbReference>
<evidence type="ECO:0000313" key="3">
    <source>
        <dbReference type="EMBL" id="WZJ23333.1"/>
    </source>
</evidence>
<sequence length="379" mass="41979">MRTSNEHQKDRADAGGPQPGAGEDRTAEATVASRVVTREQTRRTPQDREQLDSFAPVGEDVHSRPGKKGNAVPIYVPRPCAAASAQAAIIDWLAFTVRLSDHYHMAQLLADIQRFFKVSRTADCDYGWNGYTRRTMLGEFGLVAWGGKSQNDTAYVSLNAHGCAMASDWAGIEAWIAGLQAKISRIDLAHDDFTGEVWNIERLRAEYLGDGFSGANGRKASSMLIGDYDNLDKGRTYQIGSRAAGKLLRGYEKGKQLGDPDSPWFRVELELLAKNRLIPWEILTQPGRYLAGAYPCLATLSESPERIPTSIKAAGVEYDALIGHVRRQYGQAINLIYHVEKRDADRVFKKIMRGGFPQRFVPLLPFLLRGGSHEDADAI</sequence>
<keyword evidence="3" id="KW-0614">Plasmid</keyword>
<evidence type="ECO:0000256" key="1">
    <source>
        <dbReference type="SAM" id="MobiDB-lite"/>
    </source>
</evidence>
<reference evidence="3 4" key="1">
    <citation type="submission" date="2024-04" db="EMBL/GenBank/DDBJ databases">
        <title>Dissimilatory iodate-reducing microorganisms contribute to the enrichment of iodine in groundwater.</title>
        <authorList>
            <person name="Jiang Z."/>
        </authorList>
    </citation>
    <scope>NUCLEOTIDE SEQUENCE [LARGE SCALE GENOMIC DNA]</scope>
    <source>
        <strain evidence="3 4">NCP973</strain>
        <plasmid evidence="3 4">unnamed1</plasmid>
    </source>
</reference>
<geneLocation type="plasmid" evidence="3 4">
    <name>unnamed1</name>
</geneLocation>
<gene>
    <name evidence="3" type="ORF">AADV58_18155</name>
</gene>
<dbReference type="GO" id="GO:0003743">
    <property type="term" value="F:translation initiation factor activity"/>
    <property type="evidence" value="ECO:0007669"/>
    <property type="project" value="UniProtKB-KW"/>
</dbReference>
<evidence type="ECO:0000313" key="4">
    <source>
        <dbReference type="Proteomes" id="UP001479520"/>
    </source>
</evidence>
<keyword evidence="3" id="KW-0396">Initiation factor</keyword>
<dbReference type="Proteomes" id="UP001479520">
    <property type="component" value="Plasmid unnamed1"/>
</dbReference>
<dbReference type="Pfam" id="PF02486">
    <property type="entry name" value="Rep_trans"/>
    <property type="match status" value="1"/>
</dbReference>